<dbReference type="Pfam" id="PF00092">
    <property type="entry name" value="VWA"/>
    <property type="match status" value="4"/>
</dbReference>
<protein>
    <recommendedName>
        <fullName evidence="2">VWFA domain-containing protein</fullName>
    </recommendedName>
</protein>
<dbReference type="InterPro" id="IPR050525">
    <property type="entry name" value="ECM_Assembly_Org"/>
</dbReference>
<dbReference type="Proteomes" id="UP000749559">
    <property type="component" value="Unassembled WGS sequence"/>
</dbReference>
<organism evidence="3 4">
    <name type="scientific">Owenia fusiformis</name>
    <name type="common">Polychaete worm</name>
    <dbReference type="NCBI Taxonomy" id="6347"/>
    <lineage>
        <taxon>Eukaryota</taxon>
        <taxon>Metazoa</taxon>
        <taxon>Spiralia</taxon>
        <taxon>Lophotrochozoa</taxon>
        <taxon>Annelida</taxon>
        <taxon>Polychaeta</taxon>
        <taxon>Sedentaria</taxon>
        <taxon>Canalipalpata</taxon>
        <taxon>Sabellida</taxon>
        <taxon>Oweniida</taxon>
        <taxon>Oweniidae</taxon>
        <taxon>Owenia</taxon>
    </lineage>
</organism>
<dbReference type="InterPro" id="IPR036465">
    <property type="entry name" value="vWFA_dom_sf"/>
</dbReference>
<dbReference type="SUPFAM" id="SSF53300">
    <property type="entry name" value="vWA-like"/>
    <property type="match status" value="4"/>
</dbReference>
<dbReference type="InterPro" id="IPR002035">
    <property type="entry name" value="VWF_A"/>
</dbReference>
<feature type="domain" description="VWFA" evidence="2">
    <location>
        <begin position="261"/>
        <end position="463"/>
    </location>
</feature>
<gene>
    <name evidence="3" type="ORF">OFUS_LOCUS17737</name>
</gene>
<accession>A0A8S4PGP3</accession>
<reference evidence="3" key="1">
    <citation type="submission" date="2022-03" db="EMBL/GenBank/DDBJ databases">
        <authorList>
            <person name="Martin C."/>
        </authorList>
    </citation>
    <scope>NUCLEOTIDE SEQUENCE</scope>
</reference>
<dbReference type="PROSITE" id="PS50234">
    <property type="entry name" value="VWFA"/>
    <property type="match status" value="4"/>
</dbReference>
<dbReference type="PANTHER" id="PTHR24020">
    <property type="entry name" value="COLLAGEN ALPHA"/>
    <property type="match status" value="1"/>
</dbReference>
<dbReference type="SMART" id="SM00327">
    <property type="entry name" value="VWA"/>
    <property type="match status" value="4"/>
</dbReference>
<feature type="domain" description="VWFA" evidence="2">
    <location>
        <begin position="744"/>
        <end position="945"/>
    </location>
</feature>
<evidence type="ECO:0000256" key="1">
    <source>
        <dbReference type="SAM" id="SignalP"/>
    </source>
</evidence>
<evidence type="ECO:0000313" key="3">
    <source>
        <dbReference type="EMBL" id="CAH1792808.1"/>
    </source>
</evidence>
<dbReference type="EMBL" id="CAIIXF020000008">
    <property type="protein sequence ID" value="CAH1792808.1"/>
    <property type="molecule type" value="Genomic_DNA"/>
</dbReference>
<dbReference type="CDD" id="cd01450">
    <property type="entry name" value="vWFA_subfamily_ECM"/>
    <property type="match status" value="1"/>
</dbReference>
<proteinExistence type="predicted"/>
<name>A0A8S4PGP3_OWEFU</name>
<sequence>MKMFAWMILCVVSYAIYGDAVEILDYDKLFGLSDKINEQKYICADIVFAVDTSCSVRDKDKKKMVTIVENVVKGAKVNEKITRFGLVLFDLGARKYFGLNDFETTEEILEKLAELKANVETAHEGCRATYTWEALELVRNDEDLLGNMSRYDSLTGKERKRVLVLMTDGEPFKSKKSKLKMGRRTIEMGRLNDLANITTMVVHVPRKGVLKPIALLDDLVTKLRWKYEVGKGTNLEDVGSFFFHQLVLMSPCDYRCTAEIDLCFVLDRSNSIRIKDIKKAKEFFQDLGNSFLVEFDENSKEFTQAMIGVSSYNELAYQHSSGPDCKDNKCVWDVIGGIPDEHKEFTETDDALENVLWTCLAASSTRGRGVPKVVILATDGNTWEKGALSINSRPTIEMANLLREKGIDTELIGLPNYEERVGIEEWQNTASHFVFDLRNGTGPGWSVDFEDLKAITGTVARKICDQYSNEFHLEIELHPKNFTMKIVWLLLSLLAHMVVVYGDVEIFDYDRLFGLSDKIEEQKYICADIVFAIDISCSVKTKDKKKMVTIVENVVSGTKVNEKITRFGLVLFDMGARKRFGVSNNFGNADEILGLLADLKINIKDAHEGCKTHTWKALELVRTDEDLLGSVSRYDTETGRERKRVLILMTDGVPFDSKNNREEMADLTKEMGKLNNLANITTFVIHVPKDGKLEPIPLLDDLVSRMRWKIEVGNRTDLEDVGHYFFDELVLLSPCDYRCTEKIDICLVMDRSDSIEVKNIKLTKEFFKDLADSFIVTYDKSNKRFTSAMIGVSSYNQDVYQHSLGTKCKDNACVRDAIDTVPDEHNTFTETDDALANVASKCLAPYVTRPDIPKVAILATDGNTWETNALSINSRPTIQIAKKLRDQGIDIEVIGLPNYREVVGIDEWQKTASHFVFDMRNGTGPGWSVSFEDVKAITGTVARKICELYTEEQTNEV</sequence>
<comment type="caution">
    <text evidence="3">The sequence shown here is derived from an EMBL/GenBank/DDBJ whole genome shotgun (WGS) entry which is preliminary data.</text>
</comment>
<dbReference type="AlphaFoldDB" id="A0A8S4PGP3"/>
<dbReference type="CDD" id="cd00198">
    <property type="entry name" value="vWFA"/>
    <property type="match status" value="3"/>
</dbReference>
<dbReference type="OrthoDB" id="6132182at2759"/>
<dbReference type="Gene3D" id="3.40.50.410">
    <property type="entry name" value="von Willebrand factor, type A domain"/>
    <property type="match status" value="4"/>
</dbReference>
<feature type="domain" description="VWFA" evidence="2">
    <location>
        <begin position="45"/>
        <end position="246"/>
    </location>
</feature>
<dbReference type="PANTHER" id="PTHR24020:SF20">
    <property type="entry name" value="PH DOMAIN-CONTAINING PROTEIN"/>
    <property type="match status" value="1"/>
</dbReference>
<keyword evidence="4" id="KW-1185">Reference proteome</keyword>
<evidence type="ECO:0000313" key="4">
    <source>
        <dbReference type="Proteomes" id="UP000749559"/>
    </source>
</evidence>
<feature type="chain" id="PRO_5035868323" description="VWFA domain-containing protein" evidence="1">
    <location>
        <begin position="21"/>
        <end position="957"/>
    </location>
</feature>
<feature type="signal peptide" evidence="1">
    <location>
        <begin position="1"/>
        <end position="20"/>
    </location>
</feature>
<evidence type="ECO:0000259" key="2">
    <source>
        <dbReference type="PROSITE" id="PS50234"/>
    </source>
</evidence>
<keyword evidence="1" id="KW-0732">Signal</keyword>
<feature type="domain" description="VWFA" evidence="2">
    <location>
        <begin position="528"/>
        <end position="729"/>
    </location>
</feature>